<dbReference type="Proteomes" id="UP001239111">
    <property type="component" value="Chromosome 3"/>
</dbReference>
<name>A0ACC2NLH5_9HYME</name>
<accession>A0ACC2NLH5</accession>
<proteinExistence type="predicted"/>
<evidence type="ECO:0000313" key="1">
    <source>
        <dbReference type="EMBL" id="KAJ8671776.1"/>
    </source>
</evidence>
<dbReference type="EMBL" id="CM056743">
    <property type="protein sequence ID" value="KAJ8671776.1"/>
    <property type="molecule type" value="Genomic_DNA"/>
</dbReference>
<keyword evidence="2" id="KW-1185">Reference proteome</keyword>
<comment type="caution">
    <text evidence="1">The sequence shown here is derived from an EMBL/GenBank/DDBJ whole genome shotgun (WGS) entry which is preliminary data.</text>
</comment>
<gene>
    <name evidence="1" type="ORF">QAD02_003035</name>
</gene>
<evidence type="ECO:0000313" key="2">
    <source>
        <dbReference type="Proteomes" id="UP001239111"/>
    </source>
</evidence>
<organism evidence="1 2">
    <name type="scientific">Eretmocerus hayati</name>
    <dbReference type="NCBI Taxonomy" id="131215"/>
    <lineage>
        <taxon>Eukaryota</taxon>
        <taxon>Metazoa</taxon>
        <taxon>Ecdysozoa</taxon>
        <taxon>Arthropoda</taxon>
        <taxon>Hexapoda</taxon>
        <taxon>Insecta</taxon>
        <taxon>Pterygota</taxon>
        <taxon>Neoptera</taxon>
        <taxon>Endopterygota</taxon>
        <taxon>Hymenoptera</taxon>
        <taxon>Apocrita</taxon>
        <taxon>Proctotrupomorpha</taxon>
        <taxon>Chalcidoidea</taxon>
        <taxon>Aphelinidae</taxon>
        <taxon>Aphelininae</taxon>
        <taxon>Eretmocerus</taxon>
    </lineage>
</organism>
<reference evidence="1" key="1">
    <citation type="submission" date="2023-04" db="EMBL/GenBank/DDBJ databases">
        <title>A chromosome-level genome assembly of the parasitoid wasp Eretmocerus hayati.</title>
        <authorList>
            <person name="Zhong Y."/>
            <person name="Liu S."/>
            <person name="Liu Y."/>
        </authorList>
    </citation>
    <scope>NUCLEOTIDE SEQUENCE</scope>
    <source>
        <strain evidence="1">ZJU_SS_LIU_2023</strain>
    </source>
</reference>
<protein>
    <submittedName>
        <fullName evidence="1">Uncharacterized protein</fullName>
    </submittedName>
</protein>
<sequence>MATGEQLPENVPPDIPYKFHPNTKTKAVNLTSQSEDARIVTAYLLQQNNQYRTGYTQLETKYRALKEKYAELKQEYDLMVVKLNEKAGPDVMKVMQMEKEIRELTHKNQMLDTENETLSEKNELLQNLNIELKENNNLLKENTLLLKESMKNQQTVIPQTYAQTLTTEGKERRINIPSIIVEVKTDDTSKLCTTSTVKQVLHKKTKCPIRKVKEVNNEVYIKCNNIKDVDEVSTILKSSEELNIKVETEKMRLPRITVVGVDSCMINMTNENIEADICDRNGLNENQQIRVIHKYINKKTSTLTLIMEVKAETYSKIMKEKKIFIGYDSKLNKADGVAMYVRKDLDYNVKCEQVGITKIISIETKIMGSKGLVISGVYRSHDHNKDHFIEDIRNFMELKKSIENHIIMGDFNINIHENDRYSNELLSNFYEMMYEPYFNKPTRIDSNSEEGNCIDNAFIKTNLDMKSFRVDQPFTDHYPLLLSLSRQIEKKETSNSIAKTRNKCIPYPKNMKTVWKKCHKYTAITHFNKLKNTQKMLSGENQILKMLKEYVKSP</sequence>